<reference evidence="3 4" key="1">
    <citation type="submission" date="2024-02" db="EMBL/GenBank/DDBJ databases">
        <title>High-quality chromosome-scale genome assembly of Pensacola bahiagrass (Paspalum notatum Flugge var. saurae).</title>
        <authorList>
            <person name="Vega J.M."/>
            <person name="Podio M."/>
            <person name="Orjuela J."/>
            <person name="Siena L.A."/>
            <person name="Pessino S.C."/>
            <person name="Combes M.C."/>
            <person name="Mariac C."/>
            <person name="Albertini E."/>
            <person name="Pupilli F."/>
            <person name="Ortiz J.P.A."/>
            <person name="Leblanc O."/>
        </authorList>
    </citation>
    <scope>NUCLEOTIDE SEQUENCE [LARGE SCALE GENOMIC DNA]</scope>
    <source>
        <strain evidence="3">R1</strain>
        <tissue evidence="3">Leaf</tissue>
    </source>
</reference>
<feature type="domain" description="Phosphatidylinositol N-acetylglucosaminyltransferase subunit H conserved" evidence="2">
    <location>
        <begin position="107"/>
        <end position="170"/>
    </location>
</feature>
<evidence type="ECO:0000259" key="2">
    <source>
        <dbReference type="Pfam" id="PF10181"/>
    </source>
</evidence>
<dbReference type="PANTHER" id="PTHR15231:SF4">
    <property type="entry name" value="OS01G0166400 PROTEIN"/>
    <property type="match status" value="1"/>
</dbReference>
<evidence type="ECO:0000313" key="3">
    <source>
        <dbReference type="EMBL" id="WVZ72401.1"/>
    </source>
</evidence>
<name>A0AAQ3WT20_PASNO</name>
<keyword evidence="1" id="KW-0812">Transmembrane</keyword>
<dbReference type="GO" id="GO:0006506">
    <property type="term" value="P:GPI anchor biosynthetic process"/>
    <property type="evidence" value="ECO:0007669"/>
    <property type="project" value="InterPro"/>
</dbReference>
<gene>
    <name evidence="3" type="ORF">U9M48_020868</name>
</gene>
<dbReference type="Pfam" id="PF10181">
    <property type="entry name" value="PIG-H"/>
    <property type="match status" value="1"/>
</dbReference>
<accession>A0AAQ3WT20</accession>
<dbReference type="PANTHER" id="PTHR15231">
    <property type="entry name" value="PHOSPHATIDYLINOSITOL N-ACETYLGLUCOSAMINYLTRANSFERASE SUBUNIT H"/>
    <property type="match status" value="1"/>
</dbReference>
<evidence type="ECO:0000313" key="4">
    <source>
        <dbReference type="Proteomes" id="UP001341281"/>
    </source>
</evidence>
<feature type="transmembrane region" description="Helical" evidence="1">
    <location>
        <begin position="57"/>
        <end position="75"/>
    </location>
</feature>
<protein>
    <recommendedName>
        <fullName evidence="2">Phosphatidylinositol N-acetylglucosaminyltransferase subunit H conserved domain-containing protein</fullName>
    </recommendedName>
</protein>
<keyword evidence="1" id="KW-0472">Membrane</keyword>
<sequence>METGKANDVSSPRSLGYLTMEQTAQGISDGMYSYKHRCEGGVDIHDIEVKKSTIRILLYYIVTICLLAAVCHSLLSKDSLCLGSLWNILFAGIIAKCLRCDPVKKESLVIMPTFGVQLEQHFWSGRVLHKFVPIGKILKPVLNESVTPVTCYWSLALLLRDEYGLMLVFKRMHPPAKMLVPVWKALCTFIYSNTLSASVSNQLHDPNKHVKQDGCCVCS</sequence>
<dbReference type="GO" id="GO:0000506">
    <property type="term" value="C:glycosylphosphatidylinositol-N-acetylglucosaminyltransferase (GPI-GnT) complex"/>
    <property type="evidence" value="ECO:0007669"/>
    <property type="project" value="InterPro"/>
</dbReference>
<dbReference type="AlphaFoldDB" id="A0AAQ3WT20"/>
<keyword evidence="1" id="KW-1133">Transmembrane helix</keyword>
<dbReference type="EMBL" id="CP144748">
    <property type="protein sequence ID" value="WVZ72401.1"/>
    <property type="molecule type" value="Genomic_DNA"/>
</dbReference>
<dbReference type="InterPro" id="IPR044215">
    <property type="entry name" value="PIG-H"/>
</dbReference>
<evidence type="ECO:0000256" key="1">
    <source>
        <dbReference type="SAM" id="Phobius"/>
    </source>
</evidence>
<keyword evidence="4" id="KW-1185">Reference proteome</keyword>
<dbReference type="InterPro" id="IPR019328">
    <property type="entry name" value="PIGH-H_dom"/>
</dbReference>
<dbReference type="Proteomes" id="UP001341281">
    <property type="component" value="Chromosome 04"/>
</dbReference>
<organism evidence="3 4">
    <name type="scientific">Paspalum notatum var. saurae</name>
    <dbReference type="NCBI Taxonomy" id="547442"/>
    <lineage>
        <taxon>Eukaryota</taxon>
        <taxon>Viridiplantae</taxon>
        <taxon>Streptophyta</taxon>
        <taxon>Embryophyta</taxon>
        <taxon>Tracheophyta</taxon>
        <taxon>Spermatophyta</taxon>
        <taxon>Magnoliopsida</taxon>
        <taxon>Liliopsida</taxon>
        <taxon>Poales</taxon>
        <taxon>Poaceae</taxon>
        <taxon>PACMAD clade</taxon>
        <taxon>Panicoideae</taxon>
        <taxon>Andropogonodae</taxon>
        <taxon>Paspaleae</taxon>
        <taxon>Paspalinae</taxon>
        <taxon>Paspalum</taxon>
    </lineage>
</organism>
<proteinExistence type="predicted"/>